<dbReference type="AlphaFoldDB" id="A0A183L1L1"/>
<dbReference type="Proteomes" id="UP000279833">
    <property type="component" value="Unassembled WGS sequence"/>
</dbReference>
<dbReference type="EMBL" id="UZAK01046037">
    <property type="protein sequence ID" value="VDP74716.1"/>
    <property type="molecule type" value="Genomic_DNA"/>
</dbReference>
<gene>
    <name evidence="1" type="ORF">SCUD_LOCUS21211</name>
</gene>
<proteinExistence type="predicted"/>
<protein>
    <submittedName>
        <fullName evidence="3">Malectin_like domain-containing protein</fullName>
    </submittedName>
</protein>
<evidence type="ECO:0000313" key="2">
    <source>
        <dbReference type="Proteomes" id="UP000279833"/>
    </source>
</evidence>
<evidence type="ECO:0000313" key="1">
    <source>
        <dbReference type="EMBL" id="VDP74716.1"/>
    </source>
</evidence>
<dbReference type="WBParaSite" id="SCUD_0002121401-mRNA-1">
    <property type="protein sequence ID" value="SCUD_0002121401-mRNA-1"/>
    <property type="gene ID" value="SCUD_0002121401"/>
</dbReference>
<reference evidence="3" key="1">
    <citation type="submission" date="2016-06" db="UniProtKB">
        <authorList>
            <consortium name="WormBaseParasite"/>
        </authorList>
    </citation>
    <scope>IDENTIFICATION</scope>
</reference>
<dbReference type="STRING" id="6186.A0A183L1L1"/>
<keyword evidence="2" id="KW-1185">Reference proteome</keyword>
<organism evidence="3">
    <name type="scientific">Schistosoma curassoni</name>
    <dbReference type="NCBI Taxonomy" id="6186"/>
    <lineage>
        <taxon>Eukaryota</taxon>
        <taxon>Metazoa</taxon>
        <taxon>Spiralia</taxon>
        <taxon>Lophotrochozoa</taxon>
        <taxon>Platyhelminthes</taxon>
        <taxon>Trematoda</taxon>
        <taxon>Digenea</taxon>
        <taxon>Strigeidida</taxon>
        <taxon>Schistosomatoidea</taxon>
        <taxon>Schistosomatidae</taxon>
        <taxon>Schistosoma</taxon>
    </lineage>
</organism>
<evidence type="ECO:0000313" key="3">
    <source>
        <dbReference type="WBParaSite" id="SCUD_0002121401-mRNA-1"/>
    </source>
</evidence>
<sequence>MDIKPDRVKVLSGQTPKQPIAAPLDPSVHDNGEVFYNETGKYIEYLVKAPVNPSLFNSYRLWVSFYKCFFTDCIVPSSSSVGVLDTSRPVDALYWSKNNT</sequence>
<name>A0A183L1L1_9TREM</name>
<reference evidence="1 2" key="2">
    <citation type="submission" date="2018-11" db="EMBL/GenBank/DDBJ databases">
        <authorList>
            <consortium name="Pathogen Informatics"/>
        </authorList>
    </citation>
    <scope>NUCLEOTIDE SEQUENCE [LARGE SCALE GENOMIC DNA]</scope>
    <source>
        <strain evidence="1">Dakar</strain>
        <strain evidence="2">Dakar, Senegal</strain>
    </source>
</reference>
<accession>A0A183L1L1</accession>